<dbReference type="PROSITE" id="PS50949">
    <property type="entry name" value="HTH_GNTR"/>
    <property type="match status" value="1"/>
</dbReference>
<dbReference type="InterPro" id="IPR008920">
    <property type="entry name" value="TF_FadR/GntR_C"/>
</dbReference>
<dbReference type="InterPro" id="IPR011711">
    <property type="entry name" value="GntR_C"/>
</dbReference>
<dbReference type="CDD" id="cd07377">
    <property type="entry name" value="WHTH_GntR"/>
    <property type="match status" value="1"/>
</dbReference>
<dbReference type="KEGG" id="kvl:KVU_2042"/>
<evidence type="ECO:0000256" key="1">
    <source>
        <dbReference type="ARBA" id="ARBA00023015"/>
    </source>
</evidence>
<dbReference type="GO" id="GO:0003677">
    <property type="term" value="F:DNA binding"/>
    <property type="evidence" value="ECO:0007669"/>
    <property type="project" value="UniProtKB-KW"/>
</dbReference>
<dbReference type="InterPro" id="IPR036388">
    <property type="entry name" value="WH-like_DNA-bd_sf"/>
</dbReference>
<dbReference type="Pfam" id="PF00392">
    <property type="entry name" value="GntR"/>
    <property type="match status" value="1"/>
</dbReference>
<dbReference type="InterPro" id="IPR000524">
    <property type="entry name" value="Tscrpt_reg_HTH_GntR"/>
</dbReference>
<evidence type="ECO:0000313" key="5">
    <source>
        <dbReference type="EMBL" id="AEM41881.1"/>
    </source>
</evidence>
<dbReference type="PATRIC" id="fig|759362.5.peg.2119"/>
<dbReference type="HOGENOM" id="CLU_017584_5_5_5"/>
<dbReference type="RefSeq" id="WP_014537996.1">
    <property type="nucleotide sequence ID" value="NC_017384.1"/>
</dbReference>
<evidence type="ECO:0000259" key="4">
    <source>
        <dbReference type="PROSITE" id="PS50949"/>
    </source>
</evidence>
<dbReference type="Pfam" id="PF07729">
    <property type="entry name" value="FCD"/>
    <property type="match status" value="1"/>
</dbReference>
<organism evidence="5 6">
    <name type="scientific">Ketogulonicigenium vulgare (strain WSH-001)</name>
    <dbReference type="NCBI Taxonomy" id="759362"/>
    <lineage>
        <taxon>Bacteria</taxon>
        <taxon>Pseudomonadati</taxon>
        <taxon>Pseudomonadota</taxon>
        <taxon>Alphaproteobacteria</taxon>
        <taxon>Rhodobacterales</taxon>
        <taxon>Roseobacteraceae</taxon>
        <taxon>Ketogulonicigenium</taxon>
    </lineage>
</organism>
<keyword evidence="1" id="KW-0805">Transcription regulation</keyword>
<evidence type="ECO:0000256" key="2">
    <source>
        <dbReference type="ARBA" id="ARBA00023125"/>
    </source>
</evidence>
<keyword evidence="6" id="KW-1185">Reference proteome</keyword>
<keyword evidence="3" id="KW-0804">Transcription</keyword>
<feature type="domain" description="HTH gntR-type" evidence="4">
    <location>
        <begin position="17"/>
        <end position="84"/>
    </location>
</feature>
<dbReference type="InterPro" id="IPR036390">
    <property type="entry name" value="WH_DNA-bd_sf"/>
</dbReference>
<dbReference type="SMART" id="SM00895">
    <property type="entry name" value="FCD"/>
    <property type="match status" value="1"/>
</dbReference>
<dbReference type="eggNOG" id="COG1802">
    <property type="taxonomic scope" value="Bacteria"/>
</dbReference>
<proteinExistence type="predicted"/>
<dbReference type="GO" id="GO:0003700">
    <property type="term" value="F:DNA-binding transcription factor activity"/>
    <property type="evidence" value="ECO:0007669"/>
    <property type="project" value="InterPro"/>
</dbReference>
<dbReference type="SUPFAM" id="SSF48008">
    <property type="entry name" value="GntR ligand-binding domain-like"/>
    <property type="match status" value="1"/>
</dbReference>
<protein>
    <submittedName>
        <fullName evidence="5">GntR-family transcriptional regulator</fullName>
    </submittedName>
</protein>
<dbReference type="SMART" id="SM00345">
    <property type="entry name" value="HTH_GNTR"/>
    <property type="match status" value="1"/>
</dbReference>
<dbReference type="OrthoDB" id="8638122at2"/>
<dbReference type="Gene3D" id="1.10.10.10">
    <property type="entry name" value="Winged helix-like DNA-binding domain superfamily/Winged helix DNA-binding domain"/>
    <property type="match status" value="1"/>
</dbReference>
<sequence>MPPLAPQSKAMPAEDQTTLVRQVVSQMREMLISGEMTAGEKLSEHKIAAHFGISRNTLREAFRELTAENLLDYQPHRGVFVAAPDAGDIIDIYRARHIIQGGAVRAANPGHPALLRMAQIVDEAKRAQHNEDWRAVGTANIAFHRAMVDLSDSARLTANFENLLAELRLAFGQMHDDAFLHGPFVPMNAELLHLLQDDKLAAAAAYLETYLIRSERSLLAALTRGHSKD</sequence>
<name>F9Y576_KETVW</name>
<evidence type="ECO:0000313" key="6">
    <source>
        <dbReference type="Proteomes" id="UP000000692"/>
    </source>
</evidence>
<dbReference type="AlphaFoldDB" id="F9Y576"/>
<accession>F9Y576</accession>
<reference evidence="5 6" key="1">
    <citation type="journal article" date="2011" name="J. Bacteriol.">
        <title>Complete genome sequence of the industrial strain Ketogulonicigenium vulgare WSH-001.</title>
        <authorList>
            <person name="Liu L."/>
            <person name="Li Y."/>
            <person name="Zhang J."/>
            <person name="Zhou Z."/>
            <person name="Liu J."/>
            <person name="Li X."/>
            <person name="Zhou J."/>
            <person name="Du G."/>
            <person name="Wang L."/>
            <person name="Chen J."/>
        </authorList>
    </citation>
    <scope>NUCLEOTIDE SEQUENCE [LARGE SCALE GENOMIC DNA]</scope>
    <source>
        <strain evidence="5 6">WSH-001</strain>
    </source>
</reference>
<dbReference type="Proteomes" id="UP000000692">
    <property type="component" value="Chromosome"/>
</dbReference>
<dbReference type="Gene3D" id="1.20.120.530">
    <property type="entry name" value="GntR ligand-binding domain-like"/>
    <property type="match status" value="1"/>
</dbReference>
<dbReference type="PRINTS" id="PR00035">
    <property type="entry name" value="HTHGNTR"/>
</dbReference>
<evidence type="ECO:0000256" key="3">
    <source>
        <dbReference type="ARBA" id="ARBA00023163"/>
    </source>
</evidence>
<dbReference type="PANTHER" id="PTHR43537:SF45">
    <property type="entry name" value="GNTR FAMILY REGULATORY PROTEIN"/>
    <property type="match status" value="1"/>
</dbReference>
<gene>
    <name evidence="5" type="ordered locus">KVU_2042</name>
</gene>
<dbReference type="PANTHER" id="PTHR43537">
    <property type="entry name" value="TRANSCRIPTIONAL REGULATOR, GNTR FAMILY"/>
    <property type="match status" value="1"/>
</dbReference>
<keyword evidence="2" id="KW-0238">DNA-binding</keyword>
<dbReference type="EMBL" id="CP002018">
    <property type="protein sequence ID" value="AEM41881.1"/>
    <property type="molecule type" value="Genomic_DNA"/>
</dbReference>
<dbReference type="SUPFAM" id="SSF46785">
    <property type="entry name" value="Winged helix' DNA-binding domain"/>
    <property type="match status" value="1"/>
</dbReference>